<dbReference type="HOGENOM" id="CLU_025328_0_0_11"/>
<dbReference type="GO" id="GO:0005886">
    <property type="term" value="C:plasma membrane"/>
    <property type="evidence" value="ECO:0007669"/>
    <property type="project" value="TreeGrafter"/>
</dbReference>
<dbReference type="InterPro" id="IPR050515">
    <property type="entry name" value="Beta-lactam/transpept"/>
</dbReference>
<dbReference type="InterPro" id="IPR001460">
    <property type="entry name" value="PCN-bd_Tpept"/>
</dbReference>
<proteinExistence type="predicted"/>
<dbReference type="AlphaFoldDB" id="D9WMZ0"/>
<evidence type="ECO:0000259" key="3">
    <source>
        <dbReference type="Pfam" id="PF05223"/>
    </source>
</evidence>
<feature type="transmembrane region" description="Helical" evidence="1">
    <location>
        <begin position="12"/>
        <end position="34"/>
    </location>
</feature>
<keyword evidence="1" id="KW-1133">Transmembrane helix</keyword>
<feature type="domain" description="NTF2-like N-terminal transpeptidase" evidence="3">
    <location>
        <begin position="56"/>
        <end position="162"/>
    </location>
</feature>
<keyword evidence="1" id="KW-0472">Membrane</keyword>
<keyword evidence="1" id="KW-0812">Transmembrane</keyword>
<name>D9WMZ0_9ACTN</name>
<dbReference type="Pfam" id="PF05223">
    <property type="entry name" value="MecA_N"/>
    <property type="match status" value="1"/>
</dbReference>
<evidence type="ECO:0000259" key="2">
    <source>
        <dbReference type="Pfam" id="PF00905"/>
    </source>
</evidence>
<reference evidence="4 5" key="1">
    <citation type="submission" date="2009-02" db="EMBL/GenBank/DDBJ databases">
        <title>Annotation of Streptomyces hygroscopicus strain ATCC 53653.</title>
        <authorList>
            <consortium name="The Broad Institute Genome Sequencing Platform"/>
            <consortium name="Broad Institute Microbial Sequencing Center"/>
            <person name="Fischbach M."/>
            <person name="Godfrey P."/>
            <person name="Ward D."/>
            <person name="Young S."/>
            <person name="Zeng Q."/>
            <person name="Koehrsen M."/>
            <person name="Alvarado L."/>
            <person name="Berlin A.M."/>
            <person name="Bochicchio J."/>
            <person name="Borenstein D."/>
            <person name="Chapman S.B."/>
            <person name="Chen Z."/>
            <person name="Engels R."/>
            <person name="Freedman E."/>
            <person name="Gellesch M."/>
            <person name="Goldberg J."/>
            <person name="Griggs A."/>
            <person name="Gujja S."/>
            <person name="Heilman E.R."/>
            <person name="Heiman D.I."/>
            <person name="Hepburn T.A."/>
            <person name="Howarth C."/>
            <person name="Jen D."/>
            <person name="Larson L."/>
            <person name="Lewis B."/>
            <person name="Mehta T."/>
            <person name="Park D."/>
            <person name="Pearson M."/>
            <person name="Richards J."/>
            <person name="Roberts A."/>
            <person name="Saif S."/>
            <person name="Shea T.D."/>
            <person name="Shenoy N."/>
            <person name="Sisk P."/>
            <person name="Stolte C."/>
            <person name="Sykes S.N."/>
            <person name="Thomson T."/>
            <person name="Walk T."/>
            <person name="White J."/>
            <person name="Yandava C."/>
            <person name="Straight P."/>
            <person name="Clardy J."/>
            <person name="Hung D."/>
            <person name="Kolter R."/>
            <person name="Mekalanos J."/>
            <person name="Walker S."/>
            <person name="Walsh C.T."/>
            <person name="Wieland-Brown L.C."/>
            <person name="Haas B."/>
            <person name="Nusbaum C."/>
            <person name="Birren B."/>
        </authorList>
    </citation>
    <scope>NUCLEOTIDE SEQUENCE [LARGE SCALE GENOMIC DNA]</scope>
    <source>
        <strain evidence="4 5">ATCC 53653</strain>
    </source>
</reference>
<dbReference type="GO" id="GO:0008658">
    <property type="term" value="F:penicillin binding"/>
    <property type="evidence" value="ECO:0007669"/>
    <property type="project" value="InterPro"/>
</dbReference>
<feature type="domain" description="Penicillin-binding protein transpeptidase" evidence="2">
    <location>
        <begin position="263"/>
        <end position="536"/>
    </location>
</feature>
<evidence type="ECO:0000313" key="5">
    <source>
        <dbReference type="Proteomes" id="UP000003963"/>
    </source>
</evidence>
<evidence type="ECO:0000313" key="4">
    <source>
        <dbReference type="EMBL" id="EFL21700.1"/>
    </source>
</evidence>
<dbReference type="Proteomes" id="UP000003963">
    <property type="component" value="Unassembled WGS sequence"/>
</dbReference>
<dbReference type="GO" id="GO:0071555">
    <property type="term" value="P:cell wall organization"/>
    <property type="evidence" value="ECO:0007669"/>
    <property type="project" value="TreeGrafter"/>
</dbReference>
<dbReference type="GO" id="GO:0071972">
    <property type="term" value="F:peptidoglycan L,D-transpeptidase activity"/>
    <property type="evidence" value="ECO:0007669"/>
    <property type="project" value="TreeGrafter"/>
</dbReference>
<evidence type="ECO:0000256" key="1">
    <source>
        <dbReference type="SAM" id="Phobius"/>
    </source>
</evidence>
<dbReference type="InterPro" id="IPR012338">
    <property type="entry name" value="Beta-lactam/transpept-like"/>
</dbReference>
<dbReference type="SUPFAM" id="SSF56601">
    <property type="entry name" value="beta-lactamase/transpeptidase-like"/>
    <property type="match status" value="1"/>
</dbReference>
<dbReference type="Gene3D" id="3.40.710.10">
    <property type="entry name" value="DD-peptidase/beta-lactamase superfamily"/>
    <property type="match status" value="1"/>
</dbReference>
<dbReference type="PANTHER" id="PTHR30627:SF24">
    <property type="entry name" value="PENICILLIN-BINDING PROTEIN 4B"/>
    <property type="match status" value="1"/>
</dbReference>
<dbReference type="STRING" id="457427.SSOG_01412"/>
<keyword evidence="5" id="KW-1185">Reference proteome</keyword>
<dbReference type="InterPro" id="IPR007887">
    <property type="entry name" value="MecA_N"/>
</dbReference>
<dbReference type="Pfam" id="PF00905">
    <property type="entry name" value="Transpeptidase"/>
    <property type="match status" value="1"/>
</dbReference>
<dbReference type="GO" id="GO:0046677">
    <property type="term" value="P:response to antibiotic"/>
    <property type="evidence" value="ECO:0007669"/>
    <property type="project" value="InterPro"/>
</dbReference>
<gene>
    <name evidence="4" type="ORF">SSOG_01412</name>
</gene>
<dbReference type="PANTHER" id="PTHR30627">
    <property type="entry name" value="PEPTIDOGLYCAN D,D-TRANSPEPTIDASE"/>
    <property type="match status" value="1"/>
</dbReference>
<sequence length="539" mass="55365">MGAGHAMRAAGRVVLGTALAGFIGVAGIGGYNLYTGVTGGSGPSVPDGAVTPSEVKDTAREFLTAWADQNDLRAAAFTNDAQSAGAALSRYREDGRVEKVTLTAGEADSATVPFRVKAEIVFGKNRSTWTYDSKLTVVRGRTTGKPLVDWKPAVIHPKLTTGETLQTGMADDQPVRVLDRTGKVVKQGRYPSLDPVLNTLRERYGAKAGGAARVEVAAVRADGTPGPTLHVVAKGRPGSLRTTLDQKVQRRAESAVGEQPGASVVALKPSTGEILAVANSDKGEFNAALQGQTAPGSTFKIITAAALLESGKVTPSQRVPCPKTAAYAQGMTFHNVEDSENPSATFAQDFAASCNTAFVSLAGSIPDAGMAEEARAVFGIGLDWQVGVTTFDGSVPTEGGDGKAAAVIGQGTVQMNPLTMASVAATVRTGAFKQPVLVPPSADDRRIATSERPLSSAAVQQLKGMMRLTATSGTARTAMAGLGGDIGAKTGSAEIDGQVKTNAWFTAYRDDMAAAAVVTAGGHGGDAAGPVVRQVLDGR</sequence>
<accession>D9WMZ0</accession>
<organism evidence="4 5">
    <name type="scientific">Streptomyces himastatinicus ATCC 53653</name>
    <dbReference type="NCBI Taxonomy" id="457427"/>
    <lineage>
        <taxon>Bacteria</taxon>
        <taxon>Bacillati</taxon>
        <taxon>Actinomycetota</taxon>
        <taxon>Actinomycetes</taxon>
        <taxon>Kitasatosporales</taxon>
        <taxon>Streptomycetaceae</taxon>
        <taxon>Streptomyces</taxon>
        <taxon>Streptomyces violaceusniger group</taxon>
    </lineage>
</organism>
<protein>
    <submittedName>
        <fullName evidence="4">Putative penicillin-binding protein</fullName>
    </submittedName>
</protein>
<dbReference type="EMBL" id="GG657754">
    <property type="protein sequence ID" value="EFL21700.1"/>
    <property type="molecule type" value="Genomic_DNA"/>
</dbReference>